<feature type="compositionally biased region" description="Gly residues" evidence="8">
    <location>
        <begin position="527"/>
        <end position="550"/>
    </location>
</feature>
<gene>
    <name evidence="10" type="ORF">D9Q98_008731</name>
</gene>
<dbReference type="GO" id="GO:0003904">
    <property type="term" value="F:deoxyribodipyrimidine photo-lyase activity"/>
    <property type="evidence" value="ECO:0007669"/>
    <property type="project" value="TreeGrafter"/>
</dbReference>
<dbReference type="Gene3D" id="1.25.40.80">
    <property type="match status" value="1"/>
</dbReference>
<dbReference type="Pfam" id="PF03441">
    <property type="entry name" value="FAD_binding_7"/>
    <property type="match status" value="1"/>
</dbReference>
<name>A0A9D4YU86_CHLVU</name>
<evidence type="ECO:0000256" key="1">
    <source>
        <dbReference type="ARBA" id="ARBA00005862"/>
    </source>
</evidence>
<dbReference type="InterPro" id="IPR036155">
    <property type="entry name" value="Crypto/Photolyase_N_sf"/>
</dbReference>
<evidence type="ECO:0000256" key="7">
    <source>
        <dbReference type="RuleBase" id="RU367151"/>
    </source>
</evidence>
<feature type="site" description="Electron transfer via tryptophanyl radical" evidence="6">
    <location>
        <position position="409"/>
    </location>
</feature>
<keyword evidence="4 7" id="KW-0157">Chromophore</keyword>
<keyword evidence="11" id="KW-1185">Reference proteome</keyword>
<dbReference type="PANTHER" id="PTHR11455:SF22">
    <property type="entry name" value="CRYPTOCHROME DASH"/>
    <property type="match status" value="1"/>
</dbReference>
<dbReference type="Proteomes" id="UP001055712">
    <property type="component" value="Unassembled WGS sequence"/>
</dbReference>
<evidence type="ECO:0000256" key="6">
    <source>
        <dbReference type="PIRSR" id="PIRSR602081-2"/>
    </source>
</evidence>
<dbReference type="InterPro" id="IPR014729">
    <property type="entry name" value="Rossmann-like_a/b/a_fold"/>
</dbReference>
<dbReference type="GO" id="GO:0003677">
    <property type="term" value="F:DNA binding"/>
    <property type="evidence" value="ECO:0007669"/>
    <property type="project" value="TreeGrafter"/>
</dbReference>
<accession>A0A9D4YU86</accession>
<keyword evidence="2 5" id="KW-0285">Flavoprotein</keyword>
<comment type="cofactor">
    <cofactor evidence="5 7">
        <name>FAD</name>
        <dbReference type="ChEBI" id="CHEBI:57692"/>
    </cofactor>
    <text evidence="5 7">Binds 1 FAD per subunit.</text>
</comment>
<evidence type="ECO:0000256" key="2">
    <source>
        <dbReference type="ARBA" id="ARBA00022630"/>
    </source>
</evidence>
<dbReference type="InterPro" id="IPR018394">
    <property type="entry name" value="DNA_photolyase_1_CS_C"/>
</dbReference>
<dbReference type="InterPro" id="IPR005101">
    <property type="entry name" value="Cryptochr/Photolyase_FAD-bd"/>
</dbReference>
<dbReference type="NCBIfam" id="TIGR02765">
    <property type="entry name" value="crypto_DASH"/>
    <property type="match status" value="1"/>
</dbReference>
<reference evidence="10" key="2">
    <citation type="submission" date="2020-11" db="EMBL/GenBank/DDBJ databases">
        <authorList>
            <person name="Cecchin M."/>
            <person name="Marcolungo L."/>
            <person name="Rossato M."/>
            <person name="Girolomoni L."/>
            <person name="Cosentino E."/>
            <person name="Cuine S."/>
            <person name="Li-Beisson Y."/>
            <person name="Delledonne M."/>
            <person name="Ballottari M."/>
        </authorList>
    </citation>
    <scope>NUCLEOTIDE SEQUENCE</scope>
    <source>
        <strain evidence="10">211/11P</strain>
        <tissue evidence="10">Whole cell</tissue>
    </source>
</reference>
<feature type="binding site" evidence="5">
    <location>
        <begin position="422"/>
        <end position="424"/>
    </location>
    <ligand>
        <name>FAD</name>
        <dbReference type="ChEBI" id="CHEBI:57692"/>
    </ligand>
</feature>
<evidence type="ECO:0000313" key="11">
    <source>
        <dbReference type="Proteomes" id="UP001055712"/>
    </source>
</evidence>
<feature type="compositionally biased region" description="Gly residues" evidence="8">
    <location>
        <begin position="510"/>
        <end position="519"/>
    </location>
</feature>
<dbReference type="PROSITE" id="PS51645">
    <property type="entry name" value="PHR_CRY_ALPHA_BETA"/>
    <property type="match status" value="1"/>
</dbReference>
<feature type="binding site" evidence="5">
    <location>
        <begin position="284"/>
        <end position="288"/>
    </location>
    <ligand>
        <name>FAD</name>
        <dbReference type="ChEBI" id="CHEBI:57692"/>
    </ligand>
</feature>
<dbReference type="InterPro" id="IPR014133">
    <property type="entry name" value="Cry_DASH"/>
</dbReference>
<dbReference type="SUPFAM" id="SSF52425">
    <property type="entry name" value="Cryptochrome/photolyase, N-terminal domain"/>
    <property type="match status" value="1"/>
</dbReference>
<dbReference type="GO" id="GO:0000719">
    <property type="term" value="P:photoreactive repair"/>
    <property type="evidence" value="ECO:0007669"/>
    <property type="project" value="TreeGrafter"/>
</dbReference>
<feature type="binding site" evidence="5">
    <location>
        <position position="271"/>
    </location>
    <ligand>
        <name>FAD</name>
        <dbReference type="ChEBI" id="CHEBI:57692"/>
    </ligand>
</feature>
<dbReference type="Pfam" id="PF00875">
    <property type="entry name" value="DNA_photolyase"/>
    <property type="match status" value="1"/>
</dbReference>
<feature type="binding site" evidence="5">
    <location>
        <begin position="325"/>
        <end position="332"/>
    </location>
    <ligand>
        <name>FAD</name>
        <dbReference type="ChEBI" id="CHEBI:57692"/>
    </ligand>
</feature>
<protein>
    <recommendedName>
        <fullName evidence="7">Cryptochrome DASH</fullName>
    </recommendedName>
</protein>
<dbReference type="OrthoDB" id="435881at2759"/>
<keyword evidence="3 5" id="KW-0274">FAD</keyword>
<comment type="function">
    <text evidence="7">May have a photoreceptor function.</text>
</comment>
<dbReference type="PRINTS" id="PR00147">
    <property type="entry name" value="DNAPHOTLYASE"/>
</dbReference>
<feature type="domain" description="Photolyase/cryptochrome alpha/beta" evidence="9">
    <location>
        <begin position="16"/>
        <end position="158"/>
    </location>
</feature>
<sequence length="564" mass="61363">MQTTGDAGTGGKGGNRAIIWFRGTDLRVHDNVIVHDAVTRVQRQQVAEVLPVFCFDPHFFSATAWGSAKTGPHRAQFLLESVADLKQQLRAIGSDLMICMGRPEEVLPGLMTERGSGGKTCVLAQSEVTSEELAIERRVKAAVGGAGGKLELLWGNTLFHLDDLPFREDLRDLPDVFTPFKQKCEDRCEVRKPLPTPSRGSLPLPGGLDAAQLAFAPQRVEELNAVVPSGHPQLAAPAKEPRAVLDFVGGEGAALARLKYYLWDSNLIATYYDTRNGMLGGDYSSKFSAWLAHGCLSPRTVYHEIKRYERQTGTANKSTYWVIFEMIWRDFFRFFGLKHGSKMFHEGGISGQSHPWATDAEALRRWKNGTTGWPLVDANMRELAATGFMSNRGRQNVASFLALDLGLDWRLGADHFESLLTDYDVCSNWGNWVSAAGLTGGRVNKFNITKQSNDYDPQGDYIRTWVPELSKVPARRIHEPWLMGREEMAAAGVQIGSDYPAPLKSRWKGFGGGGGGGSSSGSYRPSGGRGGSGGGGGRGGGRGAGGGRGGSKSFRPKSAFEQFG</sequence>
<comment type="caution">
    <text evidence="10">The sequence shown here is derived from an EMBL/GenBank/DDBJ whole genome shotgun (WGS) entry which is preliminary data.</text>
</comment>
<dbReference type="EMBL" id="SIDB01000011">
    <property type="protein sequence ID" value="KAI3426359.1"/>
    <property type="molecule type" value="Genomic_DNA"/>
</dbReference>
<comment type="cofactor">
    <cofactor evidence="7">
        <name>(6R)-5,10-methylene-5,6,7,8-tetrahydrofolate</name>
        <dbReference type="ChEBI" id="CHEBI:15636"/>
    </cofactor>
    <text evidence="7">Binds 1 5,10-methenyltetrahydrofolate (MTHF) per subunit.</text>
</comment>
<dbReference type="SUPFAM" id="SSF48173">
    <property type="entry name" value="Cryptochrome/photolyase FAD-binding domain"/>
    <property type="match status" value="1"/>
</dbReference>
<evidence type="ECO:0000313" key="10">
    <source>
        <dbReference type="EMBL" id="KAI3426359.1"/>
    </source>
</evidence>
<dbReference type="Gene3D" id="1.10.579.10">
    <property type="entry name" value="DNA Cyclobutane Dipyrimidine Photolyase, subunit A, domain 3"/>
    <property type="match status" value="1"/>
</dbReference>
<evidence type="ECO:0000256" key="3">
    <source>
        <dbReference type="ARBA" id="ARBA00022827"/>
    </source>
</evidence>
<dbReference type="InterPro" id="IPR002081">
    <property type="entry name" value="Cryptochrome/DNA_photolyase_1"/>
</dbReference>
<dbReference type="Gene3D" id="3.40.50.620">
    <property type="entry name" value="HUPs"/>
    <property type="match status" value="1"/>
</dbReference>
<organism evidence="10 11">
    <name type="scientific">Chlorella vulgaris</name>
    <name type="common">Green alga</name>
    <dbReference type="NCBI Taxonomy" id="3077"/>
    <lineage>
        <taxon>Eukaryota</taxon>
        <taxon>Viridiplantae</taxon>
        <taxon>Chlorophyta</taxon>
        <taxon>core chlorophytes</taxon>
        <taxon>Trebouxiophyceae</taxon>
        <taxon>Chlorellales</taxon>
        <taxon>Chlorellaceae</taxon>
        <taxon>Chlorella clade</taxon>
        <taxon>Chlorella</taxon>
    </lineage>
</organism>
<evidence type="ECO:0000259" key="9">
    <source>
        <dbReference type="PROSITE" id="PS51645"/>
    </source>
</evidence>
<feature type="region of interest" description="Disordered" evidence="8">
    <location>
        <begin position="510"/>
        <end position="564"/>
    </location>
</feature>
<proteinExistence type="inferred from homology"/>
<reference evidence="10" key="1">
    <citation type="journal article" date="2019" name="Plant J.">
        <title>Chlorella vulgaris genome assembly and annotation reveals the molecular basis for metabolic acclimation to high light conditions.</title>
        <authorList>
            <person name="Cecchin M."/>
            <person name="Marcolungo L."/>
            <person name="Rossato M."/>
            <person name="Girolomoni L."/>
            <person name="Cosentino E."/>
            <person name="Cuine S."/>
            <person name="Li-Beisson Y."/>
            <person name="Delledonne M."/>
            <person name="Ballottari M."/>
        </authorList>
    </citation>
    <scope>NUCLEOTIDE SEQUENCE</scope>
    <source>
        <strain evidence="10">211/11P</strain>
    </source>
</reference>
<dbReference type="PANTHER" id="PTHR11455">
    <property type="entry name" value="CRYPTOCHROME"/>
    <property type="match status" value="1"/>
</dbReference>
<evidence type="ECO:0000256" key="5">
    <source>
        <dbReference type="PIRSR" id="PIRSR602081-1"/>
    </source>
</evidence>
<comment type="similarity">
    <text evidence="1 7">Belongs to the DNA photolyase class-1 family.</text>
</comment>
<dbReference type="InterPro" id="IPR006050">
    <property type="entry name" value="DNA_photolyase_N"/>
</dbReference>
<evidence type="ECO:0000256" key="8">
    <source>
        <dbReference type="SAM" id="MobiDB-lite"/>
    </source>
</evidence>
<feature type="site" description="Electron transfer via tryptophanyl radical" evidence="6">
    <location>
        <position position="356"/>
    </location>
</feature>
<feature type="site" description="Electron transfer via tryptophanyl radical" evidence="6">
    <location>
        <position position="432"/>
    </location>
</feature>
<dbReference type="PROSITE" id="PS00394">
    <property type="entry name" value="DNA_PHOTOLYASES_1_1"/>
    <property type="match status" value="1"/>
</dbReference>
<dbReference type="InterPro" id="IPR036134">
    <property type="entry name" value="Crypto/Photolyase_FAD-like_sf"/>
</dbReference>
<dbReference type="AlphaFoldDB" id="A0A9D4YU86"/>
<evidence type="ECO:0000256" key="4">
    <source>
        <dbReference type="ARBA" id="ARBA00022991"/>
    </source>
</evidence>
<dbReference type="GO" id="GO:0071949">
    <property type="term" value="F:FAD binding"/>
    <property type="evidence" value="ECO:0007669"/>
    <property type="project" value="TreeGrafter"/>
</dbReference>